<comment type="subcellular location">
    <subcellularLocation>
        <location evidence="1">Membrane</location>
    </subcellularLocation>
</comment>
<dbReference type="FunFam" id="1.10.287.950:FF:000001">
    <property type="entry name" value="Methyl-accepting chemotaxis sensory transducer"/>
    <property type="match status" value="1"/>
</dbReference>
<dbReference type="Gene3D" id="1.10.287.950">
    <property type="entry name" value="Methyl-accepting chemotaxis protein"/>
    <property type="match status" value="1"/>
</dbReference>
<dbReference type="GO" id="GO:0005886">
    <property type="term" value="C:plasma membrane"/>
    <property type="evidence" value="ECO:0007669"/>
    <property type="project" value="TreeGrafter"/>
</dbReference>
<feature type="compositionally biased region" description="Low complexity" evidence="6">
    <location>
        <begin position="309"/>
        <end position="323"/>
    </location>
</feature>
<gene>
    <name evidence="10" type="ORF">SAMN05216323_10218</name>
</gene>
<evidence type="ECO:0000256" key="6">
    <source>
        <dbReference type="SAM" id="MobiDB-lite"/>
    </source>
</evidence>
<dbReference type="PRINTS" id="PR00260">
    <property type="entry name" value="CHEMTRNSDUCR"/>
</dbReference>
<proteinExistence type="inferred from homology"/>
<sequence>MKYSDLKIGTKISVGFSVMMLIVILIGSVGFWRLSTISSDVLGISENRIPDLIDLSQINYERMVIRSQTLEVLTMENHAEIKGQLQQILEHRKSTWLIVDKVWKSVVDRPRFSLKGKELVDRIKGEYAAWRGIYIELDGTIEKLINAADNEERVMLYEKYHKAYETMVPISEIMGASFTEMTVNNINNTTAICQTNESSATNAKTGMVILVIFGIFGSLVPKLVITKSLTTGIKKGVEFAEIVSKGDLTIDVDAEYLTRKDEIGTLARALQAMSNKIKEVVTNVLVGSENILAASLQMSNTSQEMSQGATEQASSAEEVSASMEEMSANIQQNTDNAQGAEKISVVGAEQIRKSNEAAKMSIASMRDIADKVSIISDIAFQTNILALNAAVEAARAGEQGRGFAVVAAEVRKLAERSKVAADEIERISKSGVKISDEAGKMLDSVVPEIQKTAKLVQEIAAASIEQNSGAEQINSALQQLNQVTQQNAAASEEMATASEELSSQAEQLKDIISYFKIDKRSNATVKGAATNIKQYGSAKSTVLPTRKMTTAAPVKKTTSKGVAYRMHDSTGDAGYEKF</sequence>
<dbReference type="Proteomes" id="UP000199452">
    <property type="component" value="Unassembled WGS sequence"/>
</dbReference>
<dbReference type="GO" id="GO:0006935">
    <property type="term" value="P:chemotaxis"/>
    <property type="evidence" value="ECO:0007669"/>
    <property type="project" value="UniProtKB-KW"/>
</dbReference>
<evidence type="ECO:0000259" key="8">
    <source>
        <dbReference type="PROSITE" id="PS50111"/>
    </source>
</evidence>
<dbReference type="GO" id="GO:0004888">
    <property type="term" value="F:transmembrane signaling receptor activity"/>
    <property type="evidence" value="ECO:0007669"/>
    <property type="project" value="InterPro"/>
</dbReference>
<evidence type="ECO:0000256" key="5">
    <source>
        <dbReference type="SAM" id="Coils"/>
    </source>
</evidence>
<dbReference type="RefSeq" id="WP_092437426.1">
    <property type="nucleotide sequence ID" value="NZ_FMYP01000021.1"/>
</dbReference>
<organism evidence="10 11">
    <name type="scientific">Williamwhitmania taraxaci</name>
    <dbReference type="NCBI Taxonomy" id="1640674"/>
    <lineage>
        <taxon>Bacteria</taxon>
        <taxon>Pseudomonadati</taxon>
        <taxon>Bacteroidota</taxon>
        <taxon>Bacteroidia</taxon>
        <taxon>Bacteroidales</taxon>
        <taxon>Williamwhitmaniaceae</taxon>
        <taxon>Williamwhitmania</taxon>
    </lineage>
</organism>
<dbReference type="CDD" id="cd06225">
    <property type="entry name" value="HAMP"/>
    <property type="match status" value="1"/>
</dbReference>
<dbReference type="InterPro" id="IPR004090">
    <property type="entry name" value="Chemotax_Me-accpt_rcpt"/>
</dbReference>
<dbReference type="PANTHER" id="PTHR43531">
    <property type="entry name" value="PROTEIN ICFG"/>
    <property type="match status" value="1"/>
</dbReference>
<evidence type="ECO:0000313" key="11">
    <source>
        <dbReference type="Proteomes" id="UP000199452"/>
    </source>
</evidence>
<dbReference type="InterPro" id="IPR024478">
    <property type="entry name" value="HlyB_4HB_MCP"/>
</dbReference>
<dbReference type="SUPFAM" id="SSF58104">
    <property type="entry name" value="Methyl-accepting chemotaxis protein (MCP) signaling domain"/>
    <property type="match status" value="1"/>
</dbReference>
<name>A0A1G6JR89_9BACT</name>
<dbReference type="SMART" id="SM00283">
    <property type="entry name" value="MA"/>
    <property type="match status" value="1"/>
</dbReference>
<feature type="transmembrane region" description="Helical" evidence="7">
    <location>
        <begin position="12"/>
        <end position="32"/>
    </location>
</feature>
<feature type="domain" description="HAMP" evidence="9">
    <location>
        <begin position="227"/>
        <end position="282"/>
    </location>
</feature>
<accession>A0A1G6JR89</accession>
<keyword evidence="11" id="KW-1185">Reference proteome</keyword>
<reference evidence="10 11" key="1">
    <citation type="submission" date="2016-09" db="EMBL/GenBank/DDBJ databases">
        <authorList>
            <person name="Capua I."/>
            <person name="De Benedictis P."/>
            <person name="Joannis T."/>
            <person name="Lombin L.H."/>
            <person name="Cattoli G."/>
        </authorList>
    </citation>
    <scope>NUCLEOTIDE SEQUENCE [LARGE SCALE GENOMIC DNA]</scope>
    <source>
        <strain evidence="10 11">A7P-90m</strain>
    </source>
</reference>
<feature type="region of interest" description="Disordered" evidence="6">
    <location>
        <begin position="302"/>
        <end position="323"/>
    </location>
</feature>
<evidence type="ECO:0000256" key="1">
    <source>
        <dbReference type="ARBA" id="ARBA00004370"/>
    </source>
</evidence>
<dbReference type="PROSITE" id="PS50111">
    <property type="entry name" value="CHEMOTAXIS_TRANSDUC_2"/>
    <property type="match status" value="1"/>
</dbReference>
<keyword evidence="2" id="KW-0145">Chemotaxis</keyword>
<feature type="coiled-coil region" evidence="5">
    <location>
        <begin position="473"/>
        <end position="507"/>
    </location>
</feature>
<keyword evidence="5" id="KW-0175">Coiled coil</keyword>
<evidence type="ECO:0000259" key="9">
    <source>
        <dbReference type="PROSITE" id="PS50885"/>
    </source>
</evidence>
<keyword evidence="7" id="KW-0472">Membrane</keyword>
<dbReference type="AlphaFoldDB" id="A0A1G6JR89"/>
<feature type="domain" description="Methyl-accepting transducer" evidence="8">
    <location>
        <begin position="287"/>
        <end position="502"/>
    </location>
</feature>
<dbReference type="EMBL" id="FMYP01000021">
    <property type="protein sequence ID" value="SDC20506.1"/>
    <property type="molecule type" value="Genomic_DNA"/>
</dbReference>
<dbReference type="OrthoDB" id="1121895at2"/>
<evidence type="ECO:0000256" key="2">
    <source>
        <dbReference type="ARBA" id="ARBA00022500"/>
    </source>
</evidence>
<evidence type="ECO:0000256" key="7">
    <source>
        <dbReference type="SAM" id="Phobius"/>
    </source>
</evidence>
<evidence type="ECO:0000256" key="3">
    <source>
        <dbReference type="ARBA" id="ARBA00029447"/>
    </source>
</evidence>
<dbReference type="PROSITE" id="PS50885">
    <property type="entry name" value="HAMP"/>
    <property type="match status" value="1"/>
</dbReference>
<evidence type="ECO:0000256" key="4">
    <source>
        <dbReference type="PROSITE-ProRule" id="PRU00284"/>
    </source>
</evidence>
<keyword evidence="7" id="KW-1133">Transmembrane helix</keyword>
<keyword evidence="4" id="KW-0807">Transducer</keyword>
<comment type="similarity">
    <text evidence="3">Belongs to the methyl-accepting chemotaxis (MCP) protein family.</text>
</comment>
<dbReference type="STRING" id="1640674.SAMN05216323_10218"/>
<dbReference type="InterPro" id="IPR004089">
    <property type="entry name" value="MCPsignal_dom"/>
</dbReference>
<dbReference type="InterPro" id="IPR003660">
    <property type="entry name" value="HAMP_dom"/>
</dbReference>
<protein>
    <submittedName>
        <fullName evidence="10">Methyl-accepting chemotaxis protein</fullName>
    </submittedName>
</protein>
<dbReference type="Pfam" id="PF12729">
    <property type="entry name" value="4HB_MCP_1"/>
    <property type="match status" value="1"/>
</dbReference>
<dbReference type="InterPro" id="IPR051310">
    <property type="entry name" value="MCP_chemotaxis"/>
</dbReference>
<evidence type="ECO:0000313" key="10">
    <source>
        <dbReference type="EMBL" id="SDC20506.1"/>
    </source>
</evidence>
<dbReference type="PANTHER" id="PTHR43531:SF11">
    <property type="entry name" value="METHYL-ACCEPTING CHEMOTAXIS PROTEIN 3"/>
    <property type="match status" value="1"/>
</dbReference>
<dbReference type="CDD" id="cd11386">
    <property type="entry name" value="MCP_signal"/>
    <property type="match status" value="1"/>
</dbReference>
<dbReference type="Pfam" id="PF00672">
    <property type="entry name" value="HAMP"/>
    <property type="match status" value="1"/>
</dbReference>
<dbReference type="GO" id="GO:0007165">
    <property type="term" value="P:signal transduction"/>
    <property type="evidence" value="ECO:0007669"/>
    <property type="project" value="UniProtKB-KW"/>
</dbReference>
<keyword evidence="7" id="KW-0812">Transmembrane</keyword>
<dbReference type="Pfam" id="PF00015">
    <property type="entry name" value="MCPsignal"/>
    <property type="match status" value="1"/>
</dbReference>